<dbReference type="PATRIC" id="fig|889378.3.peg.686"/>
<dbReference type="PANTHER" id="PTHR46390">
    <property type="entry name" value="MANNOSE-1-PHOSPHATE GUANYLYLTRANSFERASE"/>
    <property type="match status" value="1"/>
</dbReference>
<dbReference type="AlphaFoldDB" id="H9UGY4"/>
<dbReference type="KEGG" id="sfc:Spiaf_0677"/>
<dbReference type="InterPro" id="IPR029044">
    <property type="entry name" value="Nucleotide-diphossugar_trans"/>
</dbReference>
<dbReference type="SUPFAM" id="SSF53448">
    <property type="entry name" value="Nucleotide-diphospho-sugar transferases"/>
    <property type="match status" value="1"/>
</dbReference>
<dbReference type="Pfam" id="PF22640">
    <property type="entry name" value="ManC_GMP_beta-helix"/>
    <property type="match status" value="1"/>
</dbReference>
<sequence>MVDNVLILAGGSGTRLWPASTRTRPKQFMELGDGVSLLAKAVERARCACPHGKVVVVTHHSQVDQTAEVLISEAPGSGAVVLPEPMARNTAPAITAGLRYLESRSEAGITLVLPADHLITPLEEFADDMERGAALARDGNLVTFGIKPTRPETGYGYIEAGAPVLQGRAVRNFCEKPDRKTAEEYVEAGTYLWNSGMFMFDSAVFLQELEKLQPEILQGLPADPELFPQHGEEVPIIGDQGALEHRYAHLPNISVDYAVMEKSELCTVVEARFRWNDVGSWDEVAVIAPELHDRTWNPEGDTPVIQIGSGENFVFADQPVALIGVSDLHIVQKNGMLLIARKGQAQKVKDVVEQLRSDGAVDFT</sequence>
<gene>
    <name evidence="3" type="ordered locus">Spiaf_0677</name>
</gene>
<name>H9UGY4_SPIAZ</name>
<dbReference type="Proteomes" id="UP000007383">
    <property type="component" value="Chromosome"/>
</dbReference>
<dbReference type="SUPFAM" id="SSF159283">
    <property type="entry name" value="Guanosine diphospho-D-mannose pyrophosphorylase/mannose-6-phosphate isomerase linker domain"/>
    <property type="match status" value="1"/>
</dbReference>
<dbReference type="EMBL" id="CP003282">
    <property type="protein sequence ID" value="AFG36777.1"/>
    <property type="molecule type" value="Genomic_DNA"/>
</dbReference>
<evidence type="ECO:0000259" key="1">
    <source>
        <dbReference type="Pfam" id="PF00483"/>
    </source>
</evidence>
<keyword evidence="3" id="KW-0808">Transferase</keyword>
<dbReference type="GO" id="GO:0009298">
    <property type="term" value="P:GDP-mannose biosynthetic process"/>
    <property type="evidence" value="ECO:0007669"/>
    <property type="project" value="TreeGrafter"/>
</dbReference>
<keyword evidence="3" id="KW-0548">Nucleotidyltransferase</keyword>
<dbReference type="InterPro" id="IPR005835">
    <property type="entry name" value="NTP_transferase_dom"/>
</dbReference>
<proteinExistence type="predicted"/>
<dbReference type="RefSeq" id="WP_014454774.1">
    <property type="nucleotide sequence ID" value="NC_017098.1"/>
</dbReference>
<feature type="domain" description="Nucleotidyl transferase" evidence="1">
    <location>
        <begin position="6"/>
        <end position="289"/>
    </location>
</feature>
<dbReference type="eggNOG" id="COG0836">
    <property type="taxonomic scope" value="Bacteria"/>
</dbReference>
<protein>
    <submittedName>
        <fullName evidence="3">Mannose-1-phosphate guanylyltransferase</fullName>
    </submittedName>
</protein>
<feature type="domain" description="MannoseP isomerase/GMP-like beta-helix" evidence="2">
    <location>
        <begin position="304"/>
        <end position="355"/>
    </location>
</feature>
<dbReference type="InterPro" id="IPR049577">
    <property type="entry name" value="GMPP_N"/>
</dbReference>
<dbReference type="PANTHER" id="PTHR46390:SF1">
    <property type="entry name" value="MANNOSE-1-PHOSPHATE GUANYLYLTRANSFERASE"/>
    <property type="match status" value="1"/>
</dbReference>
<dbReference type="CDD" id="cd02509">
    <property type="entry name" value="GDP-M1P_Guanylyltransferase"/>
    <property type="match status" value="1"/>
</dbReference>
<reference evidence="4" key="1">
    <citation type="journal article" date="2013" name="Stand. Genomic Sci.">
        <title>Complete genome sequence of the halophilic bacterium Spirochaeta africana type strain (Z-7692(T)) from the alkaline Lake Magadi in the East African Rift.</title>
        <authorList>
            <person name="Liolos K."/>
            <person name="Abt B."/>
            <person name="Scheuner C."/>
            <person name="Teshima H."/>
            <person name="Held B."/>
            <person name="Lapidus A."/>
            <person name="Nolan M."/>
            <person name="Lucas S."/>
            <person name="Deshpande S."/>
            <person name="Cheng J.F."/>
            <person name="Tapia R."/>
            <person name="Goodwin L.A."/>
            <person name="Pitluck S."/>
            <person name="Pagani I."/>
            <person name="Ivanova N."/>
            <person name="Mavromatis K."/>
            <person name="Mikhailova N."/>
            <person name="Huntemann M."/>
            <person name="Pati A."/>
            <person name="Chen A."/>
            <person name="Palaniappan K."/>
            <person name="Land M."/>
            <person name="Rohde M."/>
            <person name="Tindall B.J."/>
            <person name="Detter J.C."/>
            <person name="Goker M."/>
            <person name="Bristow J."/>
            <person name="Eisen J.A."/>
            <person name="Markowitz V."/>
            <person name="Hugenholtz P."/>
            <person name="Woyke T."/>
            <person name="Klenk H.P."/>
            <person name="Kyrpides N.C."/>
        </authorList>
    </citation>
    <scope>NUCLEOTIDE SEQUENCE</scope>
    <source>
        <strain evidence="4">ATCC 700263 / DSM 8902 / Z-7692</strain>
    </source>
</reference>
<dbReference type="Gene3D" id="3.90.550.10">
    <property type="entry name" value="Spore Coat Polysaccharide Biosynthesis Protein SpsA, Chain A"/>
    <property type="match status" value="1"/>
</dbReference>
<evidence type="ECO:0000313" key="3">
    <source>
        <dbReference type="EMBL" id="AFG36777.1"/>
    </source>
</evidence>
<dbReference type="HOGENOM" id="CLU_035527_0_1_12"/>
<dbReference type="OrthoDB" id="9806359at2"/>
<dbReference type="STRING" id="889378.Spiaf_0677"/>
<dbReference type="InterPro" id="IPR054566">
    <property type="entry name" value="ManC/GMP-like_b-helix"/>
</dbReference>
<accession>H9UGY4</accession>
<dbReference type="GO" id="GO:0004475">
    <property type="term" value="F:mannose-1-phosphate guanylyltransferase (GTP) activity"/>
    <property type="evidence" value="ECO:0007669"/>
    <property type="project" value="InterPro"/>
</dbReference>
<evidence type="ECO:0000313" key="4">
    <source>
        <dbReference type="Proteomes" id="UP000007383"/>
    </source>
</evidence>
<organism evidence="3 4">
    <name type="scientific">Spirochaeta africana (strain ATCC 700263 / DSM 8902 / Z-7692)</name>
    <dbReference type="NCBI Taxonomy" id="889378"/>
    <lineage>
        <taxon>Bacteria</taxon>
        <taxon>Pseudomonadati</taxon>
        <taxon>Spirochaetota</taxon>
        <taxon>Spirochaetia</taxon>
        <taxon>Spirochaetales</taxon>
        <taxon>Spirochaetaceae</taxon>
        <taxon>Spirochaeta</taxon>
    </lineage>
</organism>
<evidence type="ECO:0000259" key="2">
    <source>
        <dbReference type="Pfam" id="PF22640"/>
    </source>
</evidence>
<keyword evidence="4" id="KW-1185">Reference proteome</keyword>
<dbReference type="Pfam" id="PF00483">
    <property type="entry name" value="NTP_transferase"/>
    <property type="match status" value="1"/>
</dbReference>
<dbReference type="InterPro" id="IPR051161">
    <property type="entry name" value="Mannose-6P_isomerase_type2"/>
</dbReference>